<name>A0A7C4AS18_9BACT</name>
<dbReference type="Pfam" id="PF05618">
    <property type="entry name" value="Zn_protease"/>
    <property type="match status" value="1"/>
</dbReference>
<dbReference type="GO" id="GO:0008233">
    <property type="term" value="F:peptidase activity"/>
    <property type="evidence" value="ECO:0007669"/>
    <property type="project" value="UniProtKB-KW"/>
</dbReference>
<evidence type="ECO:0000313" key="2">
    <source>
        <dbReference type="EMBL" id="HGH60982.1"/>
    </source>
</evidence>
<dbReference type="AlphaFoldDB" id="A0A7C4AS18"/>
<reference evidence="2" key="1">
    <citation type="journal article" date="2020" name="mSystems">
        <title>Genome- and Community-Level Interaction Insights into Carbon Utilization and Element Cycling Functions of Hydrothermarchaeota in Hydrothermal Sediment.</title>
        <authorList>
            <person name="Zhou Z."/>
            <person name="Liu Y."/>
            <person name="Xu W."/>
            <person name="Pan J."/>
            <person name="Luo Z.H."/>
            <person name="Li M."/>
        </authorList>
    </citation>
    <scope>NUCLEOTIDE SEQUENCE [LARGE SCALE GENOMIC DNA]</scope>
    <source>
        <strain evidence="2">SpSt-769</strain>
    </source>
</reference>
<comment type="caution">
    <text evidence="2">The sequence shown here is derived from an EMBL/GenBank/DDBJ whole genome shotgun (WGS) entry which is preliminary data.</text>
</comment>
<protein>
    <submittedName>
        <fullName evidence="2">ATP-dependent zinc protease</fullName>
    </submittedName>
</protein>
<gene>
    <name evidence="2" type="ORF">ENV54_06755</name>
</gene>
<evidence type="ECO:0000259" key="1">
    <source>
        <dbReference type="Pfam" id="PF05618"/>
    </source>
</evidence>
<dbReference type="EMBL" id="DTGT01000207">
    <property type="protein sequence ID" value="HGH60982.1"/>
    <property type="molecule type" value="Genomic_DNA"/>
</dbReference>
<keyword evidence="2" id="KW-0645">Protease</keyword>
<dbReference type="SUPFAM" id="SSF50630">
    <property type="entry name" value="Acid proteases"/>
    <property type="match status" value="1"/>
</dbReference>
<dbReference type="PANTHER" id="PTHR38037:SF2">
    <property type="entry name" value="ATP-DEPENDENT ZINC PROTEASE DOMAIN-CONTAINING PROTEIN-RELATED"/>
    <property type="match status" value="1"/>
</dbReference>
<feature type="domain" description="Retropepsin-like aspartic endopeptidase" evidence="1">
    <location>
        <begin position="42"/>
        <end position="172"/>
    </location>
</feature>
<proteinExistence type="predicted"/>
<dbReference type="PANTHER" id="PTHR38037">
    <property type="entry name" value="ZN_PROTEASE DOMAIN-CONTAINING PROTEIN"/>
    <property type="match status" value="1"/>
</dbReference>
<dbReference type="InterPro" id="IPR021109">
    <property type="entry name" value="Peptidase_aspartic_dom_sf"/>
</dbReference>
<dbReference type="GO" id="GO:0006508">
    <property type="term" value="P:proteolysis"/>
    <property type="evidence" value="ECO:0007669"/>
    <property type="project" value="UniProtKB-KW"/>
</dbReference>
<organism evidence="2">
    <name type="scientific">Desulfomonile tiedjei</name>
    <dbReference type="NCBI Taxonomy" id="2358"/>
    <lineage>
        <taxon>Bacteria</taxon>
        <taxon>Pseudomonadati</taxon>
        <taxon>Thermodesulfobacteriota</taxon>
        <taxon>Desulfomonilia</taxon>
        <taxon>Desulfomonilales</taxon>
        <taxon>Desulfomonilaceae</taxon>
        <taxon>Desulfomonile</taxon>
    </lineage>
</organism>
<dbReference type="InterPro" id="IPR008503">
    <property type="entry name" value="Asp_endopeptidase"/>
</dbReference>
<dbReference type="Gene3D" id="2.40.70.10">
    <property type="entry name" value="Acid Proteases"/>
    <property type="match status" value="1"/>
</dbReference>
<accession>A0A7C4AS18</accession>
<keyword evidence="2" id="KW-0378">Hydrolase</keyword>
<sequence>MQRNAPSRSSRTVSISRIFGGLLLAVLCSYSTGNCESRNAVVVGWVERVIIQPGDIVMSAKVDTGAVSCSLHSVDVQEFVKDGAQWVRFRLKDESGREVVMERPLVGMRKIKRHFGKFQLRPVVHLTICLGPLKKEVDVNLVDRTGFEYPLLIGRNFMDSDILVDPSAKYTVEPSCGGQKP</sequence>